<dbReference type="PANTHER" id="PTHR10974:SF48">
    <property type="entry name" value="SULFATASE DOMAIN-CONTAINING PROTEIN"/>
    <property type="match status" value="1"/>
</dbReference>
<accession>B7P7H8</accession>
<dbReference type="EnsemblMetazoa" id="ISCW017540-RA">
    <property type="protein sequence ID" value="ISCW017540-PA"/>
    <property type="gene ID" value="ISCW017540"/>
</dbReference>
<dbReference type="Pfam" id="PF02995">
    <property type="entry name" value="DUF229"/>
    <property type="match status" value="1"/>
</dbReference>
<evidence type="ECO:0000313" key="2">
    <source>
        <dbReference type="EnsemblMetazoa" id="ISCW017540-PA"/>
    </source>
</evidence>
<dbReference type="FunFam" id="3.40.720.10:FF:000017">
    <property type="entry name" value="Predicted protein"/>
    <property type="match status" value="1"/>
</dbReference>
<reference evidence="1 3" key="1">
    <citation type="submission" date="2008-03" db="EMBL/GenBank/DDBJ databases">
        <title>Annotation of Ixodes scapularis.</title>
        <authorList>
            <consortium name="Ixodes scapularis Genome Project Consortium"/>
            <person name="Caler E."/>
            <person name="Hannick L.I."/>
            <person name="Bidwell S."/>
            <person name="Joardar V."/>
            <person name="Thiagarajan M."/>
            <person name="Amedeo P."/>
            <person name="Galinsky K.J."/>
            <person name="Schobel S."/>
            <person name="Inman J."/>
            <person name="Hostetler J."/>
            <person name="Miller J."/>
            <person name="Hammond M."/>
            <person name="Megy K."/>
            <person name="Lawson D."/>
            <person name="Kodira C."/>
            <person name="Sutton G."/>
            <person name="Meyer J."/>
            <person name="Hill C.A."/>
            <person name="Birren B."/>
            <person name="Nene V."/>
            <person name="Collins F."/>
            <person name="Alarcon-Chaidez F."/>
            <person name="Wikel S."/>
            <person name="Strausberg R."/>
        </authorList>
    </citation>
    <scope>NUCLEOTIDE SEQUENCE [LARGE SCALE GENOMIC DNA]</scope>
    <source>
        <strain evidence="3">Wikel</strain>
        <strain evidence="1">Wikel colony</strain>
    </source>
</reference>
<dbReference type="Proteomes" id="UP000001555">
    <property type="component" value="Unassembled WGS sequence"/>
</dbReference>
<dbReference type="SUPFAM" id="SSF53649">
    <property type="entry name" value="Alkaline phosphatase-like"/>
    <property type="match status" value="1"/>
</dbReference>
<gene>
    <name evidence="1" type="ORF">IscW_ISCW017540</name>
</gene>
<dbReference type="EMBL" id="ABJB011054033">
    <property type="status" value="NOT_ANNOTATED_CDS"/>
    <property type="molecule type" value="Genomic_DNA"/>
</dbReference>
<dbReference type="VEuPathDB" id="VectorBase:ISCP_022912"/>
<dbReference type="STRING" id="6945.B7P7H8"/>
<dbReference type="VEuPathDB" id="VectorBase:ISCI017540"/>
<dbReference type="OrthoDB" id="6412187at2759"/>
<name>B7P7H8_IXOSC</name>
<dbReference type="InterPro" id="IPR017850">
    <property type="entry name" value="Alkaline_phosphatase_core_sf"/>
</dbReference>
<dbReference type="PaxDb" id="6945-B7P7H8"/>
<dbReference type="Gene3D" id="3.40.720.10">
    <property type="entry name" value="Alkaline Phosphatase, subunit A"/>
    <property type="match status" value="1"/>
</dbReference>
<sequence length="270" mass="31340">MRLLPKTYEFLARKLGAIVFRGMNKVGDNTYPNLVALLTGLEAYRQVPHPGPTGDTFDGTPLVWKDFHEAGYRTLFAEDFPRFGLFNYLARGFERPPTDLYLRPFWLAVEDSFLLRSSSSLCFGNVVKHQLQMEYLRRFLVQSRNMSLPYFAFSFLVEISHEYMQQVAAADDDFVSFLSELLTDGHLDNTFLFFFSDHGHRFDSIRETFVGRIEERLPFFALRPPSKSDWLDPEVDLDPIKSFRFNSGRLTSPYDTYEPRVAYETDLAKG</sequence>
<keyword evidence="3" id="KW-1185">Reference proteome</keyword>
<dbReference type="VEuPathDB" id="VectorBase:ISCW017540"/>
<evidence type="ECO:0000313" key="1">
    <source>
        <dbReference type="EMBL" id="EEC02550.1"/>
    </source>
</evidence>
<protein>
    <recommendedName>
        <fullName evidence="4">Sulfatase N-terminal domain-containing protein</fullName>
    </recommendedName>
</protein>
<reference evidence="2" key="2">
    <citation type="submission" date="2020-05" db="UniProtKB">
        <authorList>
            <consortium name="EnsemblMetazoa"/>
        </authorList>
    </citation>
    <scope>IDENTIFICATION</scope>
    <source>
        <strain evidence="2">wikel</strain>
    </source>
</reference>
<proteinExistence type="predicted"/>
<dbReference type="HOGENOM" id="CLU_018076_0_0_1"/>
<dbReference type="PANTHER" id="PTHR10974">
    <property type="entry name" value="FI08016P-RELATED"/>
    <property type="match status" value="1"/>
</dbReference>
<dbReference type="EMBL" id="DS652265">
    <property type="protein sequence ID" value="EEC02550.1"/>
    <property type="molecule type" value="Genomic_DNA"/>
</dbReference>
<evidence type="ECO:0000313" key="3">
    <source>
        <dbReference type="Proteomes" id="UP000001555"/>
    </source>
</evidence>
<dbReference type="AlphaFoldDB" id="B7P7H8"/>
<organism>
    <name type="scientific">Ixodes scapularis</name>
    <name type="common">Black-legged tick</name>
    <name type="synonym">Deer tick</name>
    <dbReference type="NCBI Taxonomy" id="6945"/>
    <lineage>
        <taxon>Eukaryota</taxon>
        <taxon>Metazoa</taxon>
        <taxon>Ecdysozoa</taxon>
        <taxon>Arthropoda</taxon>
        <taxon>Chelicerata</taxon>
        <taxon>Arachnida</taxon>
        <taxon>Acari</taxon>
        <taxon>Parasitiformes</taxon>
        <taxon>Ixodida</taxon>
        <taxon>Ixodoidea</taxon>
        <taxon>Ixodidae</taxon>
        <taxon>Ixodinae</taxon>
        <taxon>Ixodes</taxon>
    </lineage>
</organism>
<dbReference type="InterPro" id="IPR004245">
    <property type="entry name" value="DUF229"/>
</dbReference>
<dbReference type="InParanoid" id="B7P7H8"/>
<evidence type="ECO:0008006" key="4">
    <source>
        <dbReference type="Google" id="ProtNLM"/>
    </source>
</evidence>
<dbReference type="CDD" id="cd16021">
    <property type="entry name" value="ALP_like"/>
    <property type="match status" value="1"/>
</dbReference>